<feature type="transmembrane region" description="Helical" evidence="1">
    <location>
        <begin position="71"/>
        <end position="89"/>
    </location>
</feature>
<gene>
    <name evidence="2" type="ORF">CDCA_CDCA10G3001</name>
</gene>
<keyword evidence="1" id="KW-1133">Transmembrane helix</keyword>
<keyword evidence="1" id="KW-0472">Membrane</keyword>
<sequence>MAFILTGVPRIAYTHGGVRAPACASAWRSTFVAGRPMPMARPRLAALQPRRVEAGTARSLRMFELTEGEKYPLNPVVIIIAVLAWSGIASVPSNIPLYGGTGLTQAFIASIQRLLAQYPTGPKMDDPFWLYCLLYHLGLFALLFYGQIGYTGYTKGLYTPPTEED</sequence>
<dbReference type="Pfam" id="PF22832">
    <property type="entry name" value="PsaO_TMD"/>
    <property type="match status" value="1"/>
</dbReference>
<keyword evidence="3" id="KW-1185">Reference proteome</keyword>
<proteinExistence type="predicted"/>
<dbReference type="Proteomes" id="UP001301350">
    <property type="component" value="Unassembled WGS sequence"/>
</dbReference>
<evidence type="ECO:0000256" key="1">
    <source>
        <dbReference type="SAM" id="Phobius"/>
    </source>
</evidence>
<keyword evidence="1" id="KW-0812">Transmembrane</keyword>
<dbReference type="InterPro" id="IPR017498">
    <property type="entry name" value="PSI_PsaO"/>
</dbReference>
<dbReference type="AlphaFoldDB" id="A0AAV9IXU9"/>
<dbReference type="PANTHER" id="PTHR36311">
    <property type="entry name" value="PHOTOSYSTEM I SUBUNIT O"/>
    <property type="match status" value="1"/>
</dbReference>
<feature type="transmembrane region" description="Helical" evidence="1">
    <location>
        <begin position="128"/>
        <end position="148"/>
    </location>
</feature>
<reference evidence="2 3" key="1">
    <citation type="submission" date="2022-07" db="EMBL/GenBank/DDBJ databases">
        <title>Genome-wide signatures of adaptation to extreme environments.</title>
        <authorList>
            <person name="Cho C.H."/>
            <person name="Yoon H.S."/>
        </authorList>
    </citation>
    <scope>NUCLEOTIDE SEQUENCE [LARGE SCALE GENOMIC DNA]</scope>
    <source>
        <strain evidence="2 3">DBV 063 E5</strain>
    </source>
</reference>
<name>A0AAV9IXU9_CYACA</name>
<evidence type="ECO:0008006" key="4">
    <source>
        <dbReference type="Google" id="ProtNLM"/>
    </source>
</evidence>
<protein>
    <recommendedName>
        <fullName evidence="4">Photosystem I subunit O</fullName>
    </recommendedName>
</protein>
<dbReference type="EMBL" id="JANCYW010000010">
    <property type="protein sequence ID" value="KAK4536976.1"/>
    <property type="molecule type" value="Genomic_DNA"/>
</dbReference>
<evidence type="ECO:0000313" key="2">
    <source>
        <dbReference type="EMBL" id="KAK4536976.1"/>
    </source>
</evidence>
<organism evidence="2 3">
    <name type="scientific">Cyanidium caldarium</name>
    <name type="common">Red alga</name>
    <dbReference type="NCBI Taxonomy" id="2771"/>
    <lineage>
        <taxon>Eukaryota</taxon>
        <taxon>Rhodophyta</taxon>
        <taxon>Bangiophyceae</taxon>
        <taxon>Cyanidiales</taxon>
        <taxon>Cyanidiaceae</taxon>
        <taxon>Cyanidium</taxon>
    </lineage>
</organism>
<dbReference type="PANTHER" id="PTHR36311:SF1">
    <property type="entry name" value="PHOTOSYSTEM I SUBUNIT O"/>
    <property type="match status" value="1"/>
</dbReference>
<comment type="caution">
    <text evidence="2">The sequence shown here is derived from an EMBL/GenBank/DDBJ whole genome shotgun (WGS) entry which is preliminary data.</text>
</comment>
<accession>A0AAV9IXU9</accession>
<evidence type="ECO:0000313" key="3">
    <source>
        <dbReference type="Proteomes" id="UP001301350"/>
    </source>
</evidence>